<dbReference type="Pfam" id="PF02491">
    <property type="entry name" value="SHS2_FTSA"/>
    <property type="match status" value="1"/>
</dbReference>
<protein>
    <recommendedName>
        <fullName evidence="5 6">Cell division protein FtsA</fullName>
    </recommendedName>
</protein>
<reference evidence="8 9" key="1">
    <citation type="journal article" date="2016" name="Nat. Commun.">
        <title>Thousands of microbial genomes shed light on interconnected biogeochemical processes in an aquifer system.</title>
        <authorList>
            <person name="Anantharaman K."/>
            <person name="Brown C.T."/>
            <person name="Hug L.A."/>
            <person name="Sharon I."/>
            <person name="Castelle C.J."/>
            <person name="Probst A.J."/>
            <person name="Thomas B.C."/>
            <person name="Singh A."/>
            <person name="Wilkins M.J."/>
            <person name="Karaoz U."/>
            <person name="Brodie E.L."/>
            <person name="Williams K.H."/>
            <person name="Hubbard S.S."/>
            <person name="Banfield J.F."/>
        </authorList>
    </citation>
    <scope>NUCLEOTIDE SEQUENCE [LARGE SCALE GENOMIC DNA]</scope>
</reference>
<dbReference type="Proteomes" id="UP000178651">
    <property type="component" value="Unassembled WGS sequence"/>
</dbReference>
<dbReference type="HAMAP" id="MF_02033">
    <property type="entry name" value="FtsA"/>
    <property type="match status" value="1"/>
</dbReference>
<dbReference type="Gene3D" id="3.30.1490.110">
    <property type="match status" value="1"/>
</dbReference>
<evidence type="ECO:0000256" key="1">
    <source>
        <dbReference type="ARBA" id="ARBA00022475"/>
    </source>
</evidence>
<comment type="similarity">
    <text evidence="5 6">Belongs to the FtsA/MreB family.</text>
</comment>
<dbReference type="Gene3D" id="3.30.420.40">
    <property type="match status" value="2"/>
</dbReference>
<gene>
    <name evidence="5" type="primary">ftsA</name>
    <name evidence="8" type="ORF">A3D47_01800</name>
</gene>
<evidence type="ECO:0000256" key="6">
    <source>
        <dbReference type="PIRNR" id="PIRNR003101"/>
    </source>
</evidence>
<keyword evidence="4 5" id="KW-0131">Cell cycle</keyword>
<evidence type="ECO:0000313" key="9">
    <source>
        <dbReference type="Proteomes" id="UP000178651"/>
    </source>
</evidence>
<dbReference type="AlphaFoldDB" id="A0A1G1Z0W2"/>
<comment type="subcellular location">
    <subcellularLocation>
        <location evidence="5">Cell membrane</location>
        <topology evidence="5">Peripheral membrane protein</topology>
        <orientation evidence="5">Cytoplasmic side</orientation>
    </subcellularLocation>
    <text evidence="5">Localizes to the Z ring in an FtsZ-dependent manner. Targeted to the membrane through a conserved C-terminal amphipathic helix.</text>
</comment>
<dbReference type="InterPro" id="IPR003494">
    <property type="entry name" value="SHS2_FtsA"/>
</dbReference>
<keyword evidence="2 5" id="KW-0132">Cell division</keyword>
<sequence length="408" mass="43760">MAKNQILGLDIGSSSVKAVVAERDPTNKISLLHVIERPSRGLRKGIVVDMEDAASAVNGVLQEVKKFSKSAVNNIYLNVGSSDVHSQISRGIIAVSRASSEIHRDDMTRAVQASEAVHLPSNRMILHTITREFIVDGVGDIRDPLGMVGARLEVASVVIDAFEPAVKNLMKCVGMAGGSISGLIFGPLASATSVLTKNQKELGVLLVDIGYGTTGMAVYEENKLLHTTMFPVGAGHVTNDLAVALKIPVETAEKLKVAYGYALAKEVSAKESVELKKVDPSLKGSPSRKYIAEVIEARLTEICELVNNELRLVGKAGRLPGGVVLTGGGSKLPGVVELLRGELKLSAQIGLPQPNLFEANAKEMSEILESPEYVSVLGLLLWSRELEPRRAPMTQGNFFINFLRNLLP</sequence>
<dbReference type="NCBIfam" id="TIGR01174">
    <property type="entry name" value="ftsA"/>
    <property type="match status" value="1"/>
</dbReference>
<dbReference type="InterPro" id="IPR043129">
    <property type="entry name" value="ATPase_NBD"/>
</dbReference>
<dbReference type="PANTHER" id="PTHR32432">
    <property type="entry name" value="CELL DIVISION PROTEIN FTSA-RELATED"/>
    <property type="match status" value="1"/>
</dbReference>
<dbReference type="InterPro" id="IPR050696">
    <property type="entry name" value="FtsA/MreB"/>
</dbReference>
<evidence type="ECO:0000313" key="8">
    <source>
        <dbReference type="EMBL" id="OGY58164.1"/>
    </source>
</evidence>
<dbReference type="GO" id="GO:0043093">
    <property type="term" value="P:FtsZ-dependent cytokinesis"/>
    <property type="evidence" value="ECO:0007669"/>
    <property type="project" value="UniProtKB-UniRule"/>
</dbReference>
<dbReference type="InterPro" id="IPR020823">
    <property type="entry name" value="Cell_div_FtsA"/>
</dbReference>
<comment type="subunit">
    <text evidence="5">Self-interacts. Interacts with FtsZ.</text>
</comment>
<dbReference type="CDD" id="cd24048">
    <property type="entry name" value="ASKHA_NBD_FtsA"/>
    <property type="match status" value="1"/>
</dbReference>
<organism evidence="8 9">
    <name type="scientific">Candidatus Colwellbacteria bacterium RIFCSPHIGHO2_02_FULL_43_15</name>
    <dbReference type="NCBI Taxonomy" id="1797686"/>
    <lineage>
        <taxon>Bacteria</taxon>
        <taxon>Candidatus Colwelliibacteriota</taxon>
    </lineage>
</organism>
<keyword evidence="1 5" id="KW-1003">Cell membrane</keyword>
<keyword evidence="3 5" id="KW-0472">Membrane</keyword>
<evidence type="ECO:0000256" key="5">
    <source>
        <dbReference type="HAMAP-Rule" id="MF_02033"/>
    </source>
</evidence>
<name>A0A1G1Z0W2_9BACT</name>
<dbReference type="SMART" id="SM00842">
    <property type="entry name" value="FtsA"/>
    <property type="match status" value="1"/>
</dbReference>
<dbReference type="PANTHER" id="PTHR32432:SF4">
    <property type="entry name" value="CELL DIVISION PROTEIN FTSA"/>
    <property type="match status" value="1"/>
</dbReference>
<dbReference type="SUPFAM" id="SSF53067">
    <property type="entry name" value="Actin-like ATPase domain"/>
    <property type="match status" value="2"/>
</dbReference>
<dbReference type="PIRSF" id="PIRSF003101">
    <property type="entry name" value="FtsA"/>
    <property type="match status" value="1"/>
</dbReference>
<evidence type="ECO:0000259" key="7">
    <source>
        <dbReference type="SMART" id="SM00842"/>
    </source>
</evidence>
<comment type="caution">
    <text evidence="8">The sequence shown here is derived from an EMBL/GenBank/DDBJ whole genome shotgun (WGS) entry which is preliminary data.</text>
</comment>
<dbReference type="Pfam" id="PF14450">
    <property type="entry name" value="FtsA"/>
    <property type="match status" value="1"/>
</dbReference>
<dbReference type="EMBL" id="MHIU01000003">
    <property type="protein sequence ID" value="OGY58164.1"/>
    <property type="molecule type" value="Genomic_DNA"/>
</dbReference>
<dbReference type="GO" id="GO:0032153">
    <property type="term" value="C:cell division site"/>
    <property type="evidence" value="ECO:0007669"/>
    <property type="project" value="UniProtKB-UniRule"/>
</dbReference>
<evidence type="ECO:0000256" key="3">
    <source>
        <dbReference type="ARBA" id="ARBA00023136"/>
    </source>
</evidence>
<dbReference type="GO" id="GO:0009898">
    <property type="term" value="C:cytoplasmic side of plasma membrane"/>
    <property type="evidence" value="ECO:0007669"/>
    <property type="project" value="UniProtKB-UniRule"/>
</dbReference>
<proteinExistence type="inferred from homology"/>
<feature type="domain" description="SHS2" evidence="7">
    <location>
        <begin position="6"/>
        <end position="194"/>
    </location>
</feature>
<evidence type="ECO:0000256" key="4">
    <source>
        <dbReference type="ARBA" id="ARBA00023306"/>
    </source>
</evidence>
<accession>A0A1G1Z0W2</accession>
<evidence type="ECO:0000256" key="2">
    <source>
        <dbReference type="ARBA" id="ARBA00022618"/>
    </source>
</evidence>
<comment type="function">
    <text evidence="5 6">Cell division protein that is involved in the assembly of the Z ring. May serve as a membrane anchor for the Z ring.</text>
</comment>